<evidence type="ECO:0000256" key="3">
    <source>
        <dbReference type="ARBA" id="ARBA00021347"/>
    </source>
</evidence>
<gene>
    <name evidence="6" type="ORF">MVES_001063</name>
</gene>
<dbReference type="InterPro" id="IPR016073">
    <property type="entry name" value="Skp1_comp_POZ"/>
</dbReference>
<dbReference type="InterPro" id="IPR039948">
    <property type="entry name" value="ELC1"/>
</dbReference>
<dbReference type="OrthoDB" id="249087at2759"/>
<sequence length="117" mass="13206">MPSAWATLISDVGGQKTDMQDGYRFVIDRRWAELSGTIKTMLSMDAGGFSEAASGECHLQIRGQILEKVVEYLQWHARNVNRTEFNIKEFERKIPPELALELYPHGRGLSGGYVVAY</sequence>
<dbReference type="GO" id="GO:0006511">
    <property type="term" value="P:ubiquitin-dependent protein catabolic process"/>
    <property type="evidence" value="ECO:0007669"/>
    <property type="project" value="InterPro"/>
</dbReference>
<organism evidence="6 7">
    <name type="scientific">Malassezia vespertilionis</name>
    <dbReference type="NCBI Taxonomy" id="2020962"/>
    <lineage>
        <taxon>Eukaryota</taxon>
        <taxon>Fungi</taxon>
        <taxon>Dikarya</taxon>
        <taxon>Basidiomycota</taxon>
        <taxon>Ustilaginomycotina</taxon>
        <taxon>Malasseziomycetes</taxon>
        <taxon>Malasseziales</taxon>
        <taxon>Malasseziaceae</taxon>
        <taxon>Malassezia</taxon>
    </lineage>
</organism>
<dbReference type="Gene3D" id="3.30.710.10">
    <property type="entry name" value="Potassium Channel Kv1.1, Chain A"/>
    <property type="match status" value="1"/>
</dbReference>
<dbReference type="PANTHER" id="PTHR20648">
    <property type="entry name" value="ELONGIN-C"/>
    <property type="match status" value="1"/>
</dbReference>
<evidence type="ECO:0000256" key="2">
    <source>
        <dbReference type="ARBA" id="ARBA00009993"/>
    </source>
</evidence>
<reference evidence="6 7" key="1">
    <citation type="submission" date="2017-10" db="EMBL/GenBank/DDBJ databases">
        <title>A novel species of cold-tolerant Malassezia isolated from bats.</title>
        <authorList>
            <person name="Lorch J.M."/>
            <person name="Palmer J.M."/>
            <person name="Vanderwolf K.J."/>
            <person name="Schmidt K.Z."/>
            <person name="Verant M.L."/>
            <person name="Weller T.J."/>
            <person name="Blehert D.S."/>
        </authorList>
    </citation>
    <scope>NUCLEOTIDE SEQUENCE [LARGE SCALE GENOMIC DNA]</scope>
    <source>
        <strain evidence="6 7">NWHC:44797-103</strain>
    </source>
</reference>
<dbReference type="Proteomes" id="UP000232875">
    <property type="component" value="Unassembled WGS sequence"/>
</dbReference>
<dbReference type="EMBL" id="KZ454988">
    <property type="protein sequence ID" value="PKI84957.1"/>
    <property type="molecule type" value="Genomic_DNA"/>
</dbReference>
<feature type="domain" description="SKP1 component POZ" evidence="5">
    <location>
        <begin position="20"/>
        <end position="76"/>
    </location>
</feature>
<dbReference type="InterPro" id="IPR011333">
    <property type="entry name" value="SKP1/BTB/POZ_sf"/>
</dbReference>
<accession>A0A2N1JEI5</accession>
<dbReference type="FunFam" id="3.30.710.10:FF:000035">
    <property type="entry name" value="Elongin C transcription elongation factor"/>
    <property type="match status" value="1"/>
</dbReference>
<evidence type="ECO:0000313" key="7">
    <source>
        <dbReference type="Proteomes" id="UP000232875"/>
    </source>
</evidence>
<dbReference type="SUPFAM" id="SSF54695">
    <property type="entry name" value="POZ domain"/>
    <property type="match status" value="1"/>
</dbReference>
<dbReference type="Pfam" id="PF03931">
    <property type="entry name" value="Skp1_POZ"/>
    <property type="match status" value="1"/>
</dbReference>
<comment type="subcellular location">
    <subcellularLocation>
        <location evidence="1">Nucleus</location>
    </subcellularLocation>
</comment>
<keyword evidence="4" id="KW-0539">Nucleus</keyword>
<evidence type="ECO:0000259" key="5">
    <source>
        <dbReference type="Pfam" id="PF03931"/>
    </source>
</evidence>
<protein>
    <recommendedName>
        <fullName evidence="3">Elongin-C</fullName>
    </recommendedName>
</protein>
<keyword evidence="7" id="KW-1185">Reference proteome</keyword>
<dbReference type="STRING" id="2020962.A0A2N1JEI5"/>
<evidence type="ECO:0000256" key="4">
    <source>
        <dbReference type="ARBA" id="ARBA00023242"/>
    </source>
</evidence>
<evidence type="ECO:0000256" key="1">
    <source>
        <dbReference type="ARBA" id="ARBA00004123"/>
    </source>
</evidence>
<dbReference type="AlphaFoldDB" id="A0A2N1JEI5"/>
<evidence type="ECO:0000313" key="6">
    <source>
        <dbReference type="EMBL" id="PKI84957.1"/>
    </source>
</evidence>
<name>A0A2N1JEI5_9BASI</name>
<dbReference type="GO" id="GO:0005634">
    <property type="term" value="C:nucleus"/>
    <property type="evidence" value="ECO:0007669"/>
    <property type="project" value="UniProtKB-SubCell"/>
</dbReference>
<proteinExistence type="inferred from homology"/>
<comment type="similarity">
    <text evidence="2">Belongs to the SKP1 family.</text>
</comment>